<proteinExistence type="predicted"/>
<keyword evidence="3" id="KW-1185">Reference proteome</keyword>
<dbReference type="Proteomes" id="UP000584642">
    <property type="component" value="Unassembled WGS sequence"/>
</dbReference>
<sequence>MQEIEARAEETVRRACGFAAFGIFSMMIGLSFDPAMATQAGAILSSLMVAVLFLKAWEAPHRPYRRTELWTILDERHRPPPGLAQRILMRTLQETYLRYARAVGVLAGGLWVLSLILSLAL</sequence>
<keyword evidence="1" id="KW-0812">Transmembrane</keyword>
<evidence type="ECO:0000313" key="3">
    <source>
        <dbReference type="Proteomes" id="UP000584642"/>
    </source>
</evidence>
<feature type="transmembrane region" description="Helical" evidence="1">
    <location>
        <begin position="99"/>
        <end position="120"/>
    </location>
</feature>
<protein>
    <submittedName>
        <fullName evidence="2">Uncharacterized protein</fullName>
    </submittedName>
</protein>
<name>A0ABX2T3J3_9PROT</name>
<dbReference type="RefSeq" id="WP_180280427.1">
    <property type="nucleotide sequence ID" value="NZ_JABFDB010000001.1"/>
</dbReference>
<evidence type="ECO:0000313" key="2">
    <source>
        <dbReference type="EMBL" id="NYZ18706.1"/>
    </source>
</evidence>
<organism evidence="2 3">
    <name type="scientific">Azospirillum oleiclasticum</name>
    <dbReference type="NCBI Taxonomy" id="2735135"/>
    <lineage>
        <taxon>Bacteria</taxon>
        <taxon>Pseudomonadati</taxon>
        <taxon>Pseudomonadota</taxon>
        <taxon>Alphaproteobacteria</taxon>
        <taxon>Rhodospirillales</taxon>
        <taxon>Azospirillaceae</taxon>
        <taxon>Azospirillum</taxon>
    </lineage>
</organism>
<gene>
    <name evidence="2" type="ORF">HND93_03200</name>
</gene>
<comment type="caution">
    <text evidence="2">The sequence shown here is derived from an EMBL/GenBank/DDBJ whole genome shotgun (WGS) entry which is preliminary data.</text>
</comment>
<keyword evidence="1" id="KW-0472">Membrane</keyword>
<evidence type="ECO:0000256" key="1">
    <source>
        <dbReference type="SAM" id="Phobius"/>
    </source>
</evidence>
<dbReference type="EMBL" id="JABFDB010000001">
    <property type="protein sequence ID" value="NYZ18706.1"/>
    <property type="molecule type" value="Genomic_DNA"/>
</dbReference>
<keyword evidence="1" id="KW-1133">Transmembrane helix</keyword>
<feature type="transmembrane region" description="Helical" evidence="1">
    <location>
        <begin position="38"/>
        <end position="57"/>
    </location>
</feature>
<accession>A0ABX2T3J3</accession>
<reference evidence="2 3" key="1">
    <citation type="submission" date="2020-05" db="EMBL/GenBank/DDBJ databases">
        <title>Azospirillum oleiclasticum sp. nov, a nitrogen-fixing and heavy crude oil-emulsifying bacterium isolated from the crude oil of Yumen Oilfield.</title>
        <authorList>
            <person name="Wu D."/>
            <person name="Cai M."/>
            <person name="Zhang X."/>
        </authorList>
    </citation>
    <scope>NUCLEOTIDE SEQUENCE [LARGE SCALE GENOMIC DNA]</scope>
    <source>
        <strain evidence="2 3">ROY-1-1-2</strain>
    </source>
</reference>
<feature type="transmembrane region" description="Helical" evidence="1">
    <location>
        <begin position="12"/>
        <end position="32"/>
    </location>
</feature>